<gene>
    <name evidence="6" type="ORF">SBRY_120096</name>
</gene>
<evidence type="ECO:0000256" key="1">
    <source>
        <dbReference type="ARBA" id="ARBA00022630"/>
    </source>
</evidence>
<dbReference type="AlphaFoldDB" id="A0A9W4GYA1"/>
<keyword evidence="7" id="KW-1185">Reference proteome</keyword>
<dbReference type="GO" id="GO:0046306">
    <property type="term" value="P:alkanesulfonate catabolic process"/>
    <property type="evidence" value="ECO:0007669"/>
    <property type="project" value="TreeGrafter"/>
</dbReference>
<dbReference type="SUPFAM" id="SSF51679">
    <property type="entry name" value="Bacterial luciferase-like"/>
    <property type="match status" value="1"/>
</dbReference>
<feature type="domain" description="Luciferase-like" evidence="5">
    <location>
        <begin position="11"/>
        <end position="321"/>
    </location>
</feature>
<keyword evidence="4" id="KW-0503">Monooxygenase</keyword>
<keyword evidence="1" id="KW-0285">Flavoprotein</keyword>
<reference evidence="6" key="1">
    <citation type="submission" date="2021-06" db="EMBL/GenBank/DDBJ databases">
        <authorList>
            <person name="Arsene-Ploetze F."/>
        </authorList>
    </citation>
    <scope>NUCLEOTIDE SEQUENCE</scope>
    <source>
        <strain evidence="6">SBRY1</strain>
    </source>
</reference>
<dbReference type="InterPro" id="IPR011251">
    <property type="entry name" value="Luciferase-like_dom"/>
</dbReference>
<sequence>MSAKEHVSAKEYGIFLPIGNGGWMLSTTAPHPEASYAWNKRAALHAEGIGLDFVMSMAKWRGFGGTTDHWGRSLESVTMMAALAEATSRIRIWATLHANVHNPAVAAKMLTTLQDVSAGRAGLNIVNGSYPGEFQQFGDWDPDLSHEDRYRMTELWTEAVCRLWSEPSVTMHTPYFDLVDCQSRPHPAPRPTLISAGKSEDARRFQARYADGAFLAAESLEEMRALSADVHSRAKAHGRVCRTYSMLTVVQDETDALAAAKVKAWGKGVDREALTGMRTAWGVSENQARAWAEGAAGEAAFQTAYVAGSAATVTEHIEYIVREADLDGLMLIFPEYDADMLLFGETVLPALRAHDAAAAS</sequence>
<dbReference type="Gene3D" id="3.20.20.30">
    <property type="entry name" value="Luciferase-like domain"/>
    <property type="match status" value="1"/>
</dbReference>
<organism evidence="6 7">
    <name type="scientific">Actinacidiphila bryophytorum</name>
    <dbReference type="NCBI Taxonomy" id="1436133"/>
    <lineage>
        <taxon>Bacteria</taxon>
        <taxon>Bacillati</taxon>
        <taxon>Actinomycetota</taxon>
        <taxon>Actinomycetes</taxon>
        <taxon>Kitasatosporales</taxon>
        <taxon>Streptomycetaceae</taxon>
        <taxon>Actinacidiphila</taxon>
    </lineage>
</organism>
<keyword evidence="2" id="KW-0288">FMN</keyword>
<comment type="caution">
    <text evidence="6">The sequence shown here is derived from an EMBL/GenBank/DDBJ whole genome shotgun (WGS) entry which is preliminary data.</text>
</comment>
<protein>
    <submittedName>
        <fullName evidence="6">Pyrimidine oxygenase</fullName>
    </submittedName>
</protein>
<dbReference type="InterPro" id="IPR050172">
    <property type="entry name" value="SsuD_RutA_monooxygenase"/>
</dbReference>
<dbReference type="EMBL" id="CAJVAX010000004">
    <property type="protein sequence ID" value="CAG7618026.1"/>
    <property type="molecule type" value="Genomic_DNA"/>
</dbReference>
<dbReference type="InterPro" id="IPR036661">
    <property type="entry name" value="Luciferase-like_sf"/>
</dbReference>
<evidence type="ECO:0000256" key="2">
    <source>
        <dbReference type="ARBA" id="ARBA00022643"/>
    </source>
</evidence>
<evidence type="ECO:0000313" key="6">
    <source>
        <dbReference type="EMBL" id="CAG7618026.1"/>
    </source>
</evidence>
<dbReference type="Proteomes" id="UP001153328">
    <property type="component" value="Unassembled WGS sequence"/>
</dbReference>
<name>A0A9W4GYA1_9ACTN</name>
<accession>A0A9W4GYA1</accession>
<dbReference type="Pfam" id="PF00296">
    <property type="entry name" value="Bac_luciferase"/>
    <property type="match status" value="1"/>
</dbReference>
<dbReference type="PANTHER" id="PTHR42847">
    <property type="entry name" value="ALKANESULFONATE MONOOXYGENASE"/>
    <property type="match status" value="1"/>
</dbReference>
<evidence type="ECO:0000256" key="4">
    <source>
        <dbReference type="ARBA" id="ARBA00023033"/>
    </source>
</evidence>
<evidence type="ECO:0000259" key="5">
    <source>
        <dbReference type="Pfam" id="PF00296"/>
    </source>
</evidence>
<evidence type="ECO:0000256" key="3">
    <source>
        <dbReference type="ARBA" id="ARBA00023002"/>
    </source>
</evidence>
<dbReference type="PANTHER" id="PTHR42847:SF4">
    <property type="entry name" value="ALKANESULFONATE MONOOXYGENASE-RELATED"/>
    <property type="match status" value="1"/>
</dbReference>
<proteinExistence type="predicted"/>
<dbReference type="GO" id="GO:0008726">
    <property type="term" value="F:alkanesulfonate monooxygenase activity"/>
    <property type="evidence" value="ECO:0007669"/>
    <property type="project" value="TreeGrafter"/>
</dbReference>
<keyword evidence="3" id="KW-0560">Oxidoreductase</keyword>
<evidence type="ECO:0000313" key="7">
    <source>
        <dbReference type="Proteomes" id="UP001153328"/>
    </source>
</evidence>